<dbReference type="AlphaFoldDB" id="A0A6C0JKP2"/>
<reference evidence="1" key="1">
    <citation type="journal article" date="2020" name="Nature">
        <title>Giant virus diversity and host interactions through global metagenomics.</title>
        <authorList>
            <person name="Schulz F."/>
            <person name="Roux S."/>
            <person name="Paez-Espino D."/>
            <person name="Jungbluth S."/>
            <person name="Walsh D.A."/>
            <person name="Denef V.J."/>
            <person name="McMahon K.D."/>
            <person name="Konstantinidis K.T."/>
            <person name="Eloe-Fadrosh E.A."/>
            <person name="Kyrpides N.C."/>
            <person name="Woyke T."/>
        </authorList>
    </citation>
    <scope>NUCLEOTIDE SEQUENCE</scope>
    <source>
        <strain evidence="1">GVMAG-M-3300027708-5</strain>
    </source>
</reference>
<sequence length="393" mass="45749">MSGIDDEWANFLTTQVAGYKQPDIKKSEPIVQKCKESSEEEKDSLDTAAGLPVCEELYISTKTKVLFLNQPIDIHTIFWKIPINEYWRPMDGVVKKQMKIVSKSKEEYDEYRAKLENVPYYNENIIKQIDNPAARRIKFKDERKITIGISKKDIMNCRGKVKNAFYNCFAIILRFKYEGAFREIHVKVFNTGKLEIPGILNSGLLDIVKGMVLNMMQPNIDSVLEFIETDSENNVLINSNFNCGYFINREMLHSILRGNKYRIETAYDPCSYPGVKCKFYFNNDLPFEDERQNGQVLQEDRAMKMSELGDNKKYTEISFMIFRTGSCLIVGNCTEKILKFVFAFIKKMLAEEYETIRVDTEEPVNKNKKVKLRKKTIIMSQEYFTDNSQTNQS</sequence>
<evidence type="ECO:0000313" key="1">
    <source>
        <dbReference type="EMBL" id="QHU05037.1"/>
    </source>
</evidence>
<organism evidence="1">
    <name type="scientific">viral metagenome</name>
    <dbReference type="NCBI Taxonomy" id="1070528"/>
    <lineage>
        <taxon>unclassified sequences</taxon>
        <taxon>metagenomes</taxon>
        <taxon>organismal metagenomes</taxon>
    </lineage>
</organism>
<dbReference type="Gene3D" id="3.30.310.10">
    <property type="entry name" value="TATA-Binding Protein"/>
    <property type="match status" value="1"/>
</dbReference>
<dbReference type="EMBL" id="MN740406">
    <property type="protein sequence ID" value="QHU05037.1"/>
    <property type="molecule type" value="Genomic_DNA"/>
</dbReference>
<protein>
    <submittedName>
        <fullName evidence="1">Uncharacterized protein</fullName>
    </submittedName>
</protein>
<dbReference type="InterPro" id="IPR012295">
    <property type="entry name" value="TBP_dom_sf"/>
</dbReference>
<proteinExistence type="predicted"/>
<name>A0A6C0JKP2_9ZZZZ</name>
<dbReference type="SUPFAM" id="SSF55945">
    <property type="entry name" value="TATA-box binding protein-like"/>
    <property type="match status" value="1"/>
</dbReference>
<accession>A0A6C0JKP2</accession>